<feature type="compositionally biased region" description="Polar residues" evidence="1">
    <location>
        <begin position="33"/>
        <end position="61"/>
    </location>
</feature>
<reference evidence="3 4" key="1">
    <citation type="journal article" date="2016" name="Microb. Cell Fact.">
        <title>Dissection of exopolysaccharide biosynthesis in Kozakia baliensis.</title>
        <authorList>
            <person name="Brandt J.U."/>
            <person name="Jakob F."/>
            <person name="Behr J."/>
            <person name="Geissler A.J."/>
            <person name="Vogel R.F."/>
        </authorList>
    </citation>
    <scope>NUCLEOTIDE SEQUENCE [LARGE SCALE GENOMIC DNA]</scope>
    <source>
        <strain evidence="3 4">DSM 14400</strain>
    </source>
</reference>
<feature type="signal peptide" evidence="2">
    <location>
        <begin position="1"/>
        <end position="23"/>
    </location>
</feature>
<proteinExistence type="predicted"/>
<feature type="chain" id="PRO_5043467065" evidence="2">
    <location>
        <begin position="24"/>
        <end position="114"/>
    </location>
</feature>
<evidence type="ECO:0000256" key="1">
    <source>
        <dbReference type="SAM" id="MobiDB-lite"/>
    </source>
</evidence>
<evidence type="ECO:0000313" key="3">
    <source>
        <dbReference type="EMBL" id="AOX17841.1"/>
    </source>
</evidence>
<dbReference type="STRING" id="153496.A0U89_12615"/>
<sequence length="114" mass="12345">MRNTYKTLLAAGVLMFSTSQALAQATTTRESDTPPTAQSAEQMKNNSTHASNPTEQNPTYKNQEKEQPGTHQPSAPPSVAPTGAKTDEVPQGQKSPRHVSTGKKHTHHHAHQPE</sequence>
<name>A0A1D8UW37_9PROT</name>
<gene>
    <name evidence="3" type="ORF">A0U89_12615</name>
</gene>
<dbReference type="EMBL" id="CP014674">
    <property type="protein sequence ID" value="AOX17841.1"/>
    <property type="molecule type" value="Genomic_DNA"/>
</dbReference>
<dbReference type="Proteomes" id="UP000179145">
    <property type="component" value="Chromosome"/>
</dbReference>
<keyword evidence="2" id="KW-0732">Signal</keyword>
<feature type="compositionally biased region" description="Basic residues" evidence="1">
    <location>
        <begin position="95"/>
        <end position="114"/>
    </location>
</feature>
<dbReference type="AlphaFoldDB" id="A0A1D8UW37"/>
<keyword evidence="4" id="KW-1185">Reference proteome</keyword>
<dbReference type="RefSeq" id="WP_070403372.1">
    <property type="nucleotide sequence ID" value="NZ_BJVW01000011.1"/>
</dbReference>
<evidence type="ECO:0000256" key="2">
    <source>
        <dbReference type="SAM" id="SignalP"/>
    </source>
</evidence>
<dbReference type="KEGG" id="kba:A0U89_12615"/>
<accession>A0A1D8UW37</accession>
<protein>
    <submittedName>
        <fullName evidence="3">Uncharacterized protein</fullName>
    </submittedName>
</protein>
<evidence type="ECO:0000313" key="4">
    <source>
        <dbReference type="Proteomes" id="UP000179145"/>
    </source>
</evidence>
<feature type="region of interest" description="Disordered" evidence="1">
    <location>
        <begin position="22"/>
        <end position="114"/>
    </location>
</feature>
<organism evidence="3 4">
    <name type="scientific">Kozakia baliensis</name>
    <dbReference type="NCBI Taxonomy" id="153496"/>
    <lineage>
        <taxon>Bacteria</taxon>
        <taxon>Pseudomonadati</taxon>
        <taxon>Pseudomonadota</taxon>
        <taxon>Alphaproteobacteria</taxon>
        <taxon>Acetobacterales</taxon>
        <taxon>Acetobacteraceae</taxon>
        <taxon>Kozakia</taxon>
    </lineage>
</organism>